<feature type="transmembrane region" description="Helical" evidence="5">
    <location>
        <begin position="31"/>
        <end position="55"/>
    </location>
</feature>
<evidence type="ECO:0000313" key="7">
    <source>
        <dbReference type="EMBL" id="TKV68590.1"/>
    </source>
</evidence>
<feature type="transmembrane region" description="Helical" evidence="5">
    <location>
        <begin position="167"/>
        <end position="192"/>
    </location>
</feature>
<dbReference type="EMBL" id="SZYH01000001">
    <property type="protein sequence ID" value="TKV68590.1"/>
    <property type="molecule type" value="Genomic_DNA"/>
</dbReference>
<evidence type="ECO:0000313" key="8">
    <source>
        <dbReference type="Proteomes" id="UP000308488"/>
    </source>
</evidence>
<name>A0A4U6R4G9_9GAMM</name>
<dbReference type="OrthoDB" id="9808452at2"/>
<dbReference type="Pfam" id="PF04893">
    <property type="entry name" value="Yip1"/>
    <property type="match status" value="1"/>
</dbReference>
<comment type="caution">
    <text evidence="7">The sequence shown here is derived from an EMBL/GenBank/DDBJ whole genome shotgun (WGS) entry which is preliminary data.</text>
</comment>
<dbReference type="GO" id="GO:0016020">
    <property type="term" value="C:membrane"/>
    <property type="evidence" value="ECO:0007669"/>
    <property type="project" value="UniProtKB-SubCell"/>
</dbReference>
<evidence type="ECO:0000256" key="1">
    <source>
        <dbReference type="ARBA" id="ARBA00004141"/>
    </source>
</evidence>
<sequence length="203" mass="22241">MLLNHAFGLFTHPDSEWAEIRKEHAPPRRLYVAYVLVLAAIAPICAYISTAHFGWTVGSDRLIKLTEISAFQMSVLTYLAMLVGVFALGYAINWMARTYGADEEPVPSNAIALAAYSCTPLFLAGFALLYPVPWFNALVFLAAAGYGAWLMYEGLPIVMRIPKDQAVMYVGALLTVALVILVSTRVGSVILWNYGFGPVFVQG</sequence>
<keyword evidence="2 5" id="KW-0812">Transmembrane</keyword>
<feature type="transmembrane region" description="Helical" evidence="5">
    <location>
        <begin position="75"/>
        <end position="96"/>
    </location>
</feature>
<evidence type="ECO:0000256" key="2">
    <source>
        <dbReference type="ARBA" id="ARBA00022692"/>
    </source>
</evidence>
<accession>A0A4U6R4G9</accession>
<evidence type="ECO:0000256" key="4">
    <source>
        <dbReference type="ARBA" id="ARBA00023136"/>
    </source>
</evidence>
<reference evidence="7 8" key="1">
    <citation type="submission" date="2019-05" db="EMBL/GenBank/DDBJ databases">
        <title>Marinobacter panjinensis sp. nov., a moderately halophilic bacterium isolated from sea tidal flat environment.</title>
        <authorList>
            <person name="Yang W."/>
            <person name="An M."/>
            <person name="He W."/>
            <person name="Luo X."/>
            <person name="Zhu L."/>
            <person name="Chen G."/>
            <person name="Zhang Y."/>
            <person name="Wang Y."/>
        </authorList>
    </citation>
    <scope>NUCLEOTIDE SEQUENCE [LARGE SCALE GENOMIC DNA]</scope>
    <source>
        <strain evidence="7 8">PJ-16</strain>
    </source>
</reference>
<dbReference type="Proteomes" id="UP000308488">
    <property type="component" value="Unassembled WGS sequence"/>
</dbReference>
<feature type="transmembrane region" description="Helical" evidence="5">
    <location>
        <begin position="134"/>
        <end position="155"/>
    </location>
</feature>
<keyword evidence="8" id="KW-1185">Reference proteome</keyword>
<dbReference type="AlphaFoldDB" id="A0A4U6R4G9"/>
<dbReference type="RefSeq" id="WP_137436216.1">
    <property type="nucleotide sequence ID" value="NZ_JANRHC010000002.1"/>
</dbReference>
<evidence type="ECO:0000256" key="5">
    <source>
        <dbReference type="SAM" id="Phobius"/>
    </source>
</evidence>
<gene>
    <name evidence="7" type="ORF">FDP08_11080</name>
</gene>
<keyword evidence="3 5" id="KW-1133">Transmembrane helix</keyword>
<comment type="subcellular location">
    <subcellularLocation>
        <location evidence="1">Membrane</location>
        <topology evidence="1">Multi-pass membrane protein</topology>
    </subcellularLocation>
</comment>
<evidence type="ECO:0000259" key="6">
    <source>
        <dbReference type="Pfam" id="PF04893"/>
    </source>
</evidence>
<evidence type="ECO:0000256" key="3">
    <source>
        <dbReference type="ARBA" id="ARBA00022989"/>
    </source>
</evidence>
<keyword evidence="4 5" id="KW-0472">Membrane</keyword>
<organism evidence="7 8">
    <name type="scientific">Marinobacter panjinensis</name>
    <dbReference type="NCBI Taxonomy" id="2576384"/>
    <lineage>
        <taxon>Bacteria</taxon>
        <taxon>Pseudomonadati</taxon>
        <taxon>Pseudomonadota</taxon>
        <taxon>Gammaproteobacteria</taxon>
        <taxon>Pseudomonadales</taxon>
        <taxon>Marinobacteraceae</taxon>
        <taxon>Marinobacter</taxon>
    </lineage>
</organism>
<feature type="transmembrane region" description="Helical" evidence="5">
    <location>
        <begin position="108"/>
        <end position="128"/>
    </location>
</feature>
<dbReference type="InterPro" id="IPR006977">
    <property type="entry name" value="Yip1_dom"/>
</dbReference>
<proteinExistence type="predicted"/>
<protein>
    <submittedName>
        <fullName evidence="7">YIP1 family protein</fullName>
    </submittedName>
</protein>
<feature type="domain" description="Yip1" evidence="6">
    <location>
        <begin position="7"/>
        <end position="183"/>
    </location>
</feature>